<keyword evidence="2" id="KW-1185">Reference proteome</keyword>
<proteinExistence type="predicted"/>
<gene>
    <name evidence="1" type="ORF">PtA15_8A165</name>
</gene>
<name>A0ABY7CPT8_9BASI</name>
<evidence type="ECO:0000313" key="1">
    <source>
        <dbReference type="EMBL" id="WAQ87261.1"/>
    </source>
</evidence>
<sequence length="453" mass="49266">MNAKHLAALVGVPLAVLGLCLATIHLRIGAALHRSRPPPDPARLSLRDAQTTLHLRLRFPGPAQLPRLLTRRTLTLRLALRDLRLRLDTHPDQHSWTDALFRSLAHLRLPHLTLHLPVTLPKVPAEWADPAALLTLSTYAFFPIPAEDTSDGRAGVGIRATVAAPNPLLLLRRHIRELDVAVDVPWPIPLSVLLVHGPRHRLVPLASSHTLPFLAGKPNSLAVRYAGIPRALPAADPRANQIPLSLSAAEVGAPKVPTLISAFLSTMDLRLQFPGSPTPDLLESLEIREMHIGLPGLFPPRAPLRCSGVLHALVVLPAELAGLAGMLDIRLFRPDVVLLDGPLPPSPSAEDGLPESATAVFRRYAAKYVLHHRSNTSKPGEGVQTSMLGTFDAKAFVAGRFRVALRRVAPNPQKSHYPHVCQCPHVRLDTGRRRALWAAAAMSHRCGNELPPL</sequence>
<dbReference type="Proteomes" id="UP001164743">
    <property type="component" value="Chromosome 8A"/>
</dbReference>
<protein>
    <submittedName>
        <fullName evidence="1">Uncharacterized protein</fullName>
    </submittedName>
</protein>
<dbReference type="RefSeq" id="XP_053022816.1">
    <property type="nucleotide sequence ID" value="XM_053171565.1"/>
</dbReference>
<dbReference type="GeneID" id="77812460"/>
<evidence type="ECO:0000313" key="2">
    <source>
        <dbReference type="Proteomes" id="UP001164743"/>
    </source>
</evidence>
<organism evidence="1 2">
    <name type="scientific">Puccinia triticina</name>
    <dbReference type="NCBI Taxonomy" id="208348"/>
    <lineage>
        <taxon>Eukaryota</taxon>
        <taxon>Fungi</taxon>
        <taxon>Dikarya</taxon>
        <taxon>Basidiomycota</taxon>
        <taxon>Pucciniomycotina</taxon>
        <taxon>Pucciniomycetes</taxon>
        <taxon>Pucciniales</taxon>
        <taxon>Pucciniaceae</taxon>
        <taxon>Puccinia</taxon>
    </lineage>
</organism>
<reference evidence="1" key="1">
    <citation type="submission" date="2022-10" db="EMBL/GenBank/DDBJ databases">
        <title>Puccinia triticina Genome sequencing and assembly.</title>
        <authorList>
            <person name="Li C."/>
        </authorList>
    </citation>
    <scope>NUCLEOTIDE SEQUENCE</scope>
    <source>
        <strain evidence="1">Pt15</strain>
    </source>
</reference>
<dbReference type="EMBL" id="CP110428">
    <property type="protein sequence ID" value="WAQ87261.1"/>
    <property type="molecule type" value="Genomic_DNA"/>
</dbReference>
<accession>A0ABY7CPT8</accession>